<evidence type="ECO:0000313" key="2">
    <source>
        <dbReference type="Proteomes" id="UP000006319"/>
    </source>
</evidence>
<evidence type="ECO:0000313" key="1">
    <source>
        <dbReference type="EMBL" id="GAB66803.1"/>
    </source>
</evidence>
<dbReference type="KEGG" id="pcy:PCYB_101530"/>
<protein>
    <submittedName>
        <fullName evidence="1">WD domain G-beta repeat domain containing protein</fullName>
    </submittedName>
</protein>
<dbReference type="OrthoDB" id="2288928at2759"/>
<dbReference type="InterPro" id="IPR036322">
    <property type="entry name" value="WD40_repeat_dom_sf"/>
</dbReference>
<gene>
    <name evidence="1" type="ORF">PCYB_101530</name>
</gene>
<keyword evidence="2" id="KW-1185">Reference proteome</keyword>
<dbReference type="GeneID" id="14693162"/>
<dbReference type="SUPFAM" id="SSF50978">
    <property type="entry name" value="WD40 repeat-like"/>
    <property type="match status" value="1"/>
</dbReference>
<dbReference type="RefSeq" id="XP_004222750.1">
    <property type="nucleotide sequence ID" value="XM_004222702.1"/>
</dbReference>
<dbReference type="AlphaFoldDB" id="K6UKG5"/>
<accession>K6UKG5</accession>
<dbReference type="Proteomes" id="UP000006319">
    <property type="component" value="Chromosome 10"/>
</dbReference>
<sequence>MISTFVKLNEYTILFGTADGVIKVAHILPNKMGDVIARLEGGDSVEKLATNKKKLIASISHNSSIHFYPIHMDSSHISGKIKKKKSPSSAISSVKMDGQIIKKKSKMLIDG</sequence>
<reference evidence="1 2" key="1">
    <citation type="journal article" date="2012" name="Nat. Genet.">
        <title>Plasmodium cynomolgi genome sequences provide insight into Plasmodium vivax and the monkey malaria clade.</title>
        <authorList>
            <person name="Tachibana S."/>
            <person name="Sullivan S.A."/>
            <person name="Kawai S."/>
            <person name="Nakamura S."/>
            <person name="Kim H.R."/>
            <person name="Goto N."/>
            <person name="Arisue N."/>
            <person name="Palacpac N.M.Q."/>
            <person name="Honma H."/>
            <person name="Yagi M."/>
            <person name="Tougan T."/>
            <person name="Katakai Y."/>
            <person name="Kaneko O."/>
            <person name="Mita T."/>
            <person name="Kita K."/>
            <person name="Yasutomi Y."/>
            <person name="Sutton P.L."/>
            <person name="Shakhbatyan R."/>
            <person name="Horii T."/>
            <person name="Yasunaga T."/>
            <person name="Barnwell J.W."/>
            <person name="Escalante A.A."/>
            <person name="Carlton J.M."/>
            <person name="Tanabe K."/>
        </authorList>
    </citation>
    <scope>NUCLEOTIDE SEQUENCE [LARGE SCALE GENOMIC DNA]</scope>
    <source>
        <strain evidence="1 2">B</strain>
    </source>
</reference>
<proteinExistence type="predicted"/>
<dbReference type="VEuPathDB" id="PlasmoDB:PCYB_101530"/>
<dbReference type="EMBL" id="DF157102">
    <property type="protein sequence ID" value="GAB66803.1"/>
    <property type="molecule type" value="Genomic_DNA"/>
</dbReference>
<name>K6UKG5_PLACD</name>
<organism evidence="1 2">
    <name type="scientific">Plasmodium cynomolgi (strain B)</name>
    <dbReference type="NCBI Taxonomy" id="1120755"/>
    <lineage>
        <taxon>Eukaryota</taxon>
        <taxon>Sar</taxon>
        <taxon>Alveolata</taxon>
        <taxon>Apicomplexa</taxon>
        <taxon>Aconoidasida</taxon>
        <taxon>Haemosporida</taxon>
        <taxon>Plasmodiidae</taxon>
        <taxon>Plasmodium</taxon>
        <taxon>Plasmodium (Plasmodium)</taxon>
    </lineage>
</organism>
<dbReference type="PhylomeDB" id="K6UKG5"/>